<evidence type="ECO:0000256" key="1">
    <source>
        <dbReference type="SAM" id="Phobius"/>
    </source>
</evidence>
<dbReference type="RefSeq" id="WP_010398321.1">
    <property type="nucleotide sequence ID" value="NZ_BSFH01000093.1"/>
</dbReference>
<dbReference type="Proteomes" id="UP001143349">
    <property type="component" value="Unassembled WGS sequence"/>
</dbReference>
<protein>
    <submittedName>
        <fullName evidence="2">Uncharacterized protein</fullName>
    </submittedName>
</protein>
<comment type="caution">
    <text evidence="2">The sequence shown here is derived from an EMBL/GenBank/DDBJ whole genome shotgun (WGS) entry which is preliminary data.</text>
</comment>
<keyword evidence="1" id="KW-0472">Membrane</keyword>
<keyword evidence="1" id="KW-1133">Transmembrane helix</keyword>
<reference evidence="2" key="2">
    <citation type="submission" date="2023-01" db="EMBL/GenBank/DDBJ databases">
        <authorList>
            <person name="Sun Q."/>
            <person name="Evtushenko L."/>
        </authorList>
    </citation>
    <scope>NUCLEOTIDE SEQUENCE</scope>
    <source>
        <strain evidence="2">VKM B-2222</strain>
    </source>
</reference>
<evidence type="ECO:0000313" key="2">
    <source>
        <dbReference type="EMBL" id="GLK65650.1"/>
    </source>
</evidence>
<feature type="transmembrane region" description="Helical" evidence="1">
    <location>
        <begin position="7"/>
        <end position="32"/>
    </location>
</feature>
<evidence type="ECO:0000313" key="3">
    <source>
        <dbReference type="Proteomes" id="UP001143349"/>
    </source>
</evidence>
<name>A0AAD3P0Y9_9RHOB</name>
<feature type="transmembrane region" description="Helical" evidence="1">
    <location>
        <begin position="44"/>
        <end position="66"/>
    </location>
</feature>
<sequence length="101" mass="10875">MPQLVRLYIVSIAIGFALALAFTTLLLVLDVAGLRHLISATRGGWIAVLMLIVFHTILFSGTQFGIRVMLMANQGGPGGGLRQRIHLQRAKASAAARPDPR</sequence>
<dbReference type="AlphaFoldDB" id="A0AAD3P0Y9"/>
<proteinExistence type="predicted"/>
<keyword evidence="3" id="KW-1185">Reference proteome</keyword>
<dbReference type="EMBL" id="BSFH01000093">
    <property type="protein sequence ID" value="GLK65650.1"/>
    <property type="molecule type" value="Genomic_DNA"/>
</dbReference>
<gene>
    <name evidence="2" type="ORF">GCM10017635_31270</name>
</gene>
<keyword evidence="1" id="KW-0812">Transmembrane</keyword>
<accession>A0AAD3P0Y9</accession>
<reference evidence="2" key="1">
    <citation type="journal article" date="2014" name="Int. J. Syst. Evol. Microbiol.">
        <title>Complete genome sequence of Corynebacterium casei LMG S-19264T (=DSM 44701T), isolated from a smear-ripened cheese.</title>
        <authorList>
            <consortium name="US DOE Joint Genome Institute (JGI-PGF)"/>
            <person name="Walter F."/>
            <person name="Albersmeier A."/>
            <person name="Kalinowski J."/>
            <person name="Ruckert C."/>
        </authorList>
    </citation>
    <scope>NUCLEOTIDE SEQUENCE</scope>
    <source>
        <strain evidence="2">VKM B-2222</strain>
    </source>
</reference>
<organism evidence="2 3">
    <name type="scientific">Paracoccus kondratievae</name>
    <dbReference type="NCBI Taxonomy" id="135740"/>
    <lineage>
        <taxon>Bacteria</taxon>
        <taxon>Pseudomonadati</taxon>
        <taxon>Pseudomonadota</taxon>
        <taxon>Alphaproteobacteria</taxon>
        <taxon>Rhodobacterales</taxon>
        <taxon>Paracoccaceae</taxon>
        <taxon>Paracoccus</taxon>
    </lineage>
</organism>